<evidence type="ECO:0000256" key="2">
    <source>
        <dbReference type="PIRSR" id="PIRSR011396-2"/>
    </source>
</evidence>
<organism evidence="3 4">
    <name type="scientific">Pseudoalteromonas piratica</name>
    <dbReference type="NCBI Taxonomy" id="1348114"/>
    <lineage>
        <taxon>Bacteria</taxon>
        <taxon>Pseudomonadati</taxon>
        <taxon>Pseudomonadota</taxon>
        <taxon>Gammaproteobacteria</taxon>
        <taxon>Alteromonadales</taxon>
        <taxon>Pseudoalteromonadaceae</taxon>
        <taxon>Pseudoalteromonas</taxon>
    </lineage>
</organism>
<protein>
    <submittedName>
        <fullName evidence="3">Tryptophan halogenase</fullName>
    </submittedName>
</protein>
<dbReference type="STRING" id="1348114.OM33_20355"/>
<keyword evidence="2" id="KW-0547">Nucleotide-binding</keyword>
<feature type="binding site" evidence="2">
    <location>
        <position position="82"/>
    </location>
    <ligand>
        <name>7-chloro-L-tryptophan</name>
        <dbReference type="ChEBI" id="CHEBI:58713"/>
    </ligand>
</feature>
<feature type="binding site" evidence="2">
    <location>
        <position position="349"/>
    </location>
    <ligand>
        <name>FAD</name>
        <dbReference type="ChEBI" id="CHEBI:57692"/>
    </ligand>
</feature>
<dbReference type="InterPro" id="IPR033856">
    <property type="entry name" value="Trp_halogen"/>
</dbReference>
<evidence type="ECO:0000313" key="3">
    <source>
        <dbReference type="EMBL" id="AIY67387.1"/>
    </source>
</evidence>
<dbReference type="eggNOG" id="COG0446">
    <property type="taxonomic scope" value="Bacteria"/>
</dbReference>
<dbReference type="Proteomes" id="UP000030341">
    <property type="component" value="Chromosome 2"/>
</dbReference>
<dbReference type="HOGENOM" id="CLU_022247_1_0_6"/>
<dbReference type="AlphaFoldDB" id="A0A0A7EN29"/>
<dbReference type="PANTHER" id="PTHR43747">
    <property type="entry name" value="FAD-BINDING PROTEIN"/>
    <property type="match status" value="1"/>
</dbReference>
<sequence>MTEATKTINSIVIVGGGTSGWMTAAALANHAPLKHCKITLIESSKLGTIGVGEATIPTLRRFYQNLGLSDIDVLKATKGSCKLGIEFQGWAGENSRFIHPFGIYGQSTPTTPFHHYWLRAEQAGTHSDLTDYSLGVQMAKHNKFVTPKIKPQNQLEIFDWALHFDASLFAKLMFDYSTNKGVKHIDNTISNIENHPDGSISQLHFEDGSSIAADLFIDCSGFKALLIGENQAVEYENWSHWLLNDSAIAVQTSATSEPITRTLAIAKKGGWQWRIPLQHRVGNGYVYSSKYLSHEEAEKSLLASIDGDILQPPRKFSFTPGRRKSAWHNNCVAIGLSSGFLEPLESTSIALVETAIEKLLLTFTSNHYSTHNVAKFNDVNAQEYERVRDFIILHYKLNGRSDSPMWQYYRDMAIPASLEEKMLTFAKTGELKRLPWEMFGPDSWLAIYHGLNFLPENYQASADNMPLNYLNEHLTKMREMVSSQVNNAPTHSEFLEKHCGYQPIKQQEAVCS</sequence>
<dbReference type="OrthoDB" id="6278312at2"/>
<evidence type="ECO:0000313" key="4">
    <source>
        <dbReference type="Proteomes" id="UP000030341"/>
    </source>
</evidence>
<proteinExistence type="predicted"/>
<keyword evidence="2" id="KW-0274">FAD</keyword>
<dbReference type="KEGG" id="pseo:OM33_20355"/>
<dbReference type="RefSeq" id="WP_040136335.1">
    <property type="nucleotide sequence ID" value="NZ_CP009889.1"/>
</dbReference>
<dbReference type="GO" id="GO:0000166">
    <property type="term" value="F:nucleotide binding"/>
    <property type="evidence" value="ECO:0007669"/>
    <property type="project" value="UniProtKB-KW"/>
</dbReference>
<dbReference type="Pfam" id="PF04820">
    <property type="entry name" value="Trp_halogenase"/>
    <property type="match status" value="1"/>
</dbReference>
<dbReference type="InterPro" id="IPR006905">
    <property type="entry name" value="Flavin_halogenase"/>
</dbReference>
<feature type="binding site" evidence="2">
    <location>
        <position position="336"/>
    </location>
    <ligand>
        <name>FAD</name>
        <dbReference type="ChEBI" id="CHEBI:57692"/>
    </ligand>
</feature>
<dbReference type="GO" id="GO:0004497">
    <property type="term" value="F:monooxygenase activity"/>
    <property type="evidence" value="ECO:0007669"/>
    <property type="project" value="InterPro"/>
</dbReference>
<dbReference type="EMBL" id="CP009889">
    <property type="protein sequence ID" value="AIY67387.1"/>
    <property type="molecule type" value="Genomic_DNA"/>
</dbReference>
<dbReference type="SUPFAM" id="SSF51905">
    <property type="entry name" value="FAD/NAD(P)-binding domain"/>
    <property type="match status" value="1"/>
</dbReference>
<dbReference type="InterPro" id="IPR050816">
    <property type="entry name" value="Flavin-dep_Halogenase_NPB"/>
</dbReference>
<dbReference type="Gene3D" id="3.50.50.60">
    <property type="entry name" value="FAD/NAD(P)-binding domain"/>
    <property type="match status" value="1"/>
</dbReference>
<dbReference type="PIRSF" id="PIRSF011396">
    <property type="entry name" value="Trp_halogenase"/>
    <property type="match status" value="1"/>
</dbReference>
<name>A0A0A7EN29_9GAMM</name>
<keyword evidence="2" id="KW-0285">Flavoprotein</keyword>
<accession>A0A0A7EN29</accession>
<keyword evidence="4" id="KW-1185">Reference proteome</keyword>
<dbReference type="PANTHER" id="PTHR43747:SF4">
    <property type="entry name" value="FLAVIN-DEPENDENT TRYPTOPHAN HALOGENASE"/>
    <property type="match status" value="1"/>
</dbReference>
<reference evidence="3 4" key="1">
    <citation type="submission" date="2014-11" db="EMBL/GenBank/DDBJ databases">
        <title>Complete Genome Sequence of Pseudoalteromonas sp. Strain OCN003 Isolated from Kaneohe Bay, Oahu, Hawaii.</title>
        <authorList>
            <person name="Beurmann S."/>
            <person name="Videau P."/>
            <person name="Ushijima B."/>
            <person name="Smith A.M."/>
            <person name="Aeby G.S."/>
            <person name="Callahan S.M."/>
            <person name="Belcaid M."/>
        </authorList>
    </citation>
    <scope>NUCLEOTIDE SEQUENCE [LARGE SCALE GENOMIC DNA]</scope>
    <source>
        <strain evidence="3 4">OCN003</strain>
    </source>
</reference>
<feature type="binding site" evidence="2">
    <location>
        <position position="345"/>
    </location>
    <ligand>
        <name>L-tryptophan</name>
        <dbReference type="ChEBI" id="CHEBI:57912"/>
    </ligand>
</feature>
<gene>
    <name evidence="3" type="ORF">OM33_20355</name>
</gene>
<feature type="active site" evidence="1">
    <location>
        <position position="82"/>
    </location>
</feature>
<evidence type="ECO:0000256" key="1">
    <source>
        <dbReference type="PIRSR" id="PIRSR011396-1"/>
    </source>
</evidence>
<dbReference type="InterPro" id="IPR036188">
    <property type="entry name" value="FAD/NAD-bd_sf"/>
</dbReference>